<sequence>MTPETAITEIGRGLQMALMMGAPPLLAVLVVGVVVGILQAATQINEQTIAFVMKAIALATTLALTGHFLLGKMVAFTTDLFQRIPHLIG</sequence>
<evidence type="ECO:0000256" key="5">
    <source>
        <dbReference type="ARBA" id="ARBA00022989"/>
    </source>
</evidence>
<keyword evidence="6 7" id="KW-0472">Membrane</keyword>
<feature type="transmembrane region" description="Helical" evidence="7">
    <location>
        <begin position="21"/>
        <end position="42"/>
    </location>
</feature>
<evidence type="ECO:0000256" key="6">
    <source>
        <dbReference type="ARBA" id="ARBA00023136"/>
    </source>
</evidence>
<dbReference type="EMBL" id="AVPS01000006">
    <property type="protein sequence ID" value="KGM51523.1"/>
    <property type="molecule type" value="Genomic_DNA"/>
</dbReference>
<keyword evidence="8" id="KW-0969">Cilium</keyword>
<reference evidence="8 9" key="1">
    <citation type="submission" date="2013-08" db="EMBL/GenBank/DDBJ databases">
        <title>Genome sequencing of Lysobacter.</title>
        <authorList>
            <person name="Zhang S."/>
            <person name="Wang G."/>
        </authorList>
    </citation>
    <scope>NUCLEOTIDE SEQUENCE [LARGE SCALE GENOMIC DNA]</scope>
    <source>
        <strain evidence="8 9">Ko07</strain>
    </source>
</reference>
<dbReference type="AlphaFoldDB" id="A0A0A0EN14"/>
<dbReference type="STRING" id="1122185.N792_10340"/>
<name>A0A0A0EN14_9GAMM</name>
<accession>A0A0A0EN14</accession>
<evidence type="ECO:0000256" key="2">
    <source>
        <dbReference type="ARBA" id="ARBA00006156"/>
    </source>
</evidence>
<evidence type="ECO:0000256" key="7">
    <source>
        <dbReference type="SAM" id="Phobius"/>
    </source>
</evidence>
<dbReference type="PANTHER" id="PTHR34040:SF8">
    <property type="entry name" value="FLAGELLAR BIOSYNTHETIC PROTEIN FLIQ"/>
    <property type="match status" value="1"/>
</dbReference>
<comment type="similarity">
    <text evidence="2">Belongs to the FliQ/MopD/SpaQ family.</text>
</comment>
<comment type="caution">
    <text evidence="8">The sequence shown here is derived from an EMBL/GenBank/DDBJ whole genome shotgun (WGS) entry which is preliminary data.</text>
</comment>
<dbReference type="Proteomes" id="UP000030017">
    <property type="component" value="Unassembled WGS sequence"/>
</dbReference>
<keyword evidence="3" id="KW-1003">Cell membrane</keyword>
<evidence type="ECO:0000256" key="3">
    <source>
        <dbReference type="ARBA" id="ARBA00022475"/>
    </source>
</evidence>
<protein>
    <submittedName>
        <fullName evidence="8">Flagellar biogenesis protein</fullName>
    </submittedName>
</protein>
<gene>
    <name evidence="8" type="ORF">N792_10340</name>
</gene>
<dbReference type="PANTHER" id="PTHR34040">
    <property type="entry name" value="FLAGELLAR BIOSYNTHETIC PROTEIN FLIQ"/>
    <property type="match status" value="1"/>
</dbReference>
<keyword evidence="5 7" id="KW-1133">Transmembrane helix</keyword>
<feature type="transmembrane region" description="Helical" evidence="7">
    <location>
        <begin position="48"/>
        <end position="70"/>
    </location>
</feature>
<dbReference type="eggNOG" id="COG1987">
    <property type="taxonomic scope" value="Bacteria"/>
</dbReference>
<keyword evidence="8" id="KW-0282">Flagellum</keyword>
<dbReference type="GO" id="GO:0009306">
    <property type="term" value="P:protein secretion"/>
    <property type="evidence" value="ECO:0007669"/>
    <property type="project" value="InterPro"/>
</dbReference>
<comment type="subcellular location">
    <subcellularLocation>
        <location evidence="1">Cell membrane</location>
        <topology evidence="1">Multi-pass membrane protein</topology>
    </subcellularLocation>
</comment>
<evidence type="ECO:0000256" key="1">
    <source>
        <dbReference type="ARBA" id="ARBA00004651"/>
    </source>
</evidence>
<organism evidence="8 9">
    <name type="scientific">Lysobacter concretionis Ko07 = DSM 16239</name>
    <dbReference type="NCBI Taxonomy" id="1122185"/>
    <lineage>
        <taxon>Bacteria</taxon>
        <taxon>Pseudomonadati</taxon>
        <taxon>Pseudomonadota</taxon>
        <taxon>Gammaproteobacteria</taxon>
        <taxon>Lysobacterales</taxon>
        <taxon>Lysobacteraceae</taxon>
        <taxon>Novilysobacter</taxon>
    </lineage>
</organism>
<keyword evidence="4 7" id="KW-0812">Transmembrane</keyword>
<evidence type="ECO:0000313" key="9">
    <source>
        <dbReference type="Proteomes" id="UP000030017"/>
    </source>
</evidence>
<evidence type="ECO:0000313" key="8">
    <source>
        <dbReference type="EMBL" id="KGM51523.1"/>
    </source>
</evidence>
<dbReference type="Pfam" id="PF01313">
    <property type="entry name" value="Bac_export_3"/>
    <property type="match status" value="1"/>
</dbReference>
<keyword evidence="9" id="KW-1185">Reference proteome</keyword>
<dbReference type="PIRSF" id="PIRSF004669">
    <property type="entry name" value="FliQ"/>
    <property type="match status" value="1"/>
</dbReference>
<dbReference type="InterPro" id="IPR002191">
    <property type="entry name" value="Bac_export_3"/>
</dbReference>
<dbReference type="GO" id="GO:0005886">
    <property type="term" value="C:plasma membrane"/>
    <property type="evidence" value="ECO:0007669"/>
    <property type="project" value="UniProtKB-SubCell"/>
</dbReference>
<keyword evidence="8" id="KW-0966">Cell projection</keyword>
<dbReference type="PRINTS" id="PR00952">
    <property type="entry name" value="TYPE3IMQPROT"/>
</dbReference>
<proteinExistence type="inferred from homology"/>
<dbReference type="RefSeq" id="WP_036194194.1">
    <property type="nucleotide sequence ID" value="NZ_AVPS01000006.1"/>
</dbReference>
<evidence type="ECO:0000256" key="4">
    <source>
        <dbReference type="ARBA" id="ARBA00022692"/>
    </source>
</evidence>